<evidence type="ECO:0000313" key="2">
    <source>
        <dbReference type="Proteomes" id="UP000236725"/>
    </source>
</evidence>
<dbReference type="Proteomes" id="UP000236725">
    <property type="component" value="Unassembled WGS sequence"/>
</dbReference>
<organism evidence="1 2">
    <name type="scientific">Parabacteroides chinchillae</name>
    <dbReference type="NCBI Taxonomy" id="871327"/>
    <lineage>
        <taxon>Bacteria</taxon>
        <taxon>Pseudomonadati</taxon>
        <taxon>Bacteroidota</taxon>
        <taxon>Bacteroidia</taxon>
        <taxon>Bacteroidales</taxon>
        <taxon>Tannerellaceae</taxon>
        <taxon>Parabacteroides</taxon>
    </lineage>
</organism>
<comment type="caution">
    <text evidence="1">The sequence shown here is derived from an EMBL/GenBank/DDBJ whole genome shotgun (WGS) entry which is preliminary data.</text>
</comment>
<sequence length="287" mass="32899">MIHFFKSTVLYISILLFIPSAVFSEDWRDKMEFLTYSPRYFGPNAFPMPELQNGSVGKRWEIELRGEYSYYKGDKTKDLFARLFIPIAKGRAGIELSGVIIENYKMTPETRDERSAVELTPPIKCFGDLIATTYVQVVRSEKWADVMVSLNLKTASGGRLCDARFTDAASYWFDITAGRTLLKSADESMSLRIQAMVGFYCWMTNNTVHRQNDAISYGGGISGIYKSFTLNADLSGIKGYKNNGDRPMAIRTKLNYEIKKNIISFRYRHGLQDDLYDRYSLAYIRCF</sequence>
<dbReference type="RefSeq" id="WP_099465466.1">
    <property type="nucleotide sequence ID" value="NZ_FNVS01000001.1"/>
</dbReference>
<gene>
    <name evidence="1" type="ORF">SAMN05444001_101116</name>
</gene>
<dbReference type="AlphaFoldDB" id="A0A8G2BTM0"/>
<protein>
    <submittedName>
        <fullName evidence="1">Uncharacterized protein</fullName>
    </submittedName>
</protein>
<accession>A0A8G2BTM0</accession>
<name>A0A8G2BTM0_9BACT</name>
<evidence type="ECO:0000313" key="1">
    <source>
        <dbReference type="EMBL" id="SEF42117.1"/>
    </source>
</evidence>
<keyword evidence="2" id="KW-1185">Reference proteome</keyword>
<dbReference type="EMBL" id="FNVS01000001">
    <property type="protein sequence ID" value="SEF42117.1"/>
    <property type="molecule type" value="Genomic_DNA"/>
</dbReference>
<proteinExistence type="predicted"/>
<reference evidence="1 2" key="1">
    <citation type="submission" date="2016-10" db="EMBL/GenBank/DDBJ databases">
        <authorList>
            <person name="Varghese N."/>
            <person name="Submissions S."/>
        </authorList>
    </citation>
    <scope>NUCLEOTIDE SEQUENCE [LARGE SCALE GENOMIC DNA]</scope>
    <source>
        <strain evidence="1 2">DSM 29073</strain>
    </source>
</reference>